<accession>A0A0G0L9Z4</accession>
<evidence type="ECO:0000313" key="2">
    <source>
        <dbReference type="Proteomes" id="UP000034081"/>
    </source>
</evidence>
<dbReference type="STRING" id="1618570.UT08_C0015G0001"/>
<proteinExistence type="predicted"/>
<name>A0A0G0L9Z4_9BACT</name>
<reference evidence="1 2" key="1">
    <citation type="journal article" date="2015" name="Nature">
        <title>rRNA introns, odd ribosomes, and small enigmatic genomes across a large radiation of phyla.</title>
        <authorList>
            <person name="Brown C.T."/>
            <person name="Hug L.A."/>
            <person name="Thomas B.C."/>
            <person name="Sharon I."/>
            <person name="Castelle C.J."/>
            <person name="Singh A."/>
            <person name="Wilkins M.J."/>
            <person name="Williams K.H."/>
            <person name="Banfield J.F."/>
        </authorList>
    </citation>
    <scope>NUCLEOTIDE SEQUENCE [LARGE SCALE GENOMIC DNA]</scope>
</reference>
<comment type="caution">
    <text evidence="1">The sequence shown here is derived from an EMBL/GenBank/DDBJ whole genome shotgun (WGS) entry which is preliminary data.</text>
</comment>
<organism evidence="1 2">
    <name type="scientific">Candidatus Woesebacteria bacterium GW2011_GWB1_38_8</name>
    <dbReference type="NCBI Taxonomy" id="1618570"/>
    <lineage>
        <taxon>Bacteria</taxon>
        <taxon>Candidatus Woeseibacteriota</taxon>
    </lineage>
</organism>
<dbReference type="EMBL" id="LBVL01000015">
    <property type="protein sequence ID" value="KKQ84665.1"/>
    <property type="molecule type" value="Genomic_DNA"/>
</dbReference>
<evidence type="ECO:0000313" key="1">
    <source>
        <dbReference type="EMBL" id="KKQ84665.1"/>
    </source>
</evidence>
<sequence length="90" mass="10561">MDKKQEEQYKLFAKAFHEVVPPLLKNMATKDDIKTIREEMVTKDDLNKAVYKIESRIDKIDDRMDRHGKILDNQDRKINNIETKIGLASS</sequence>
<gene>
    <name evidence="1" type="ORF">UT08_C0015G0001</name>
</gene>
<dbReference type="Proteomes" id="UP000034081">
    <property type="component" value="Unassembled WGS sequence"/>
</dbReference>
<protein>
    <submittedName>
        <fullName evidence="1">Uncharacterized protein</fullName>
    </submittedName>
</protein>
<dbReference type="AlphaFoldDB" id="A0A0G0L9Z4"/>